<accession>A0AA46TLF1</accession>
<dbReference type="GO" id="GO:0016829">
    <property type="term" value="F:lyase activity"/>
    <property type="evidence" value="ECO:0007669"/>
    <property type="project" value="UniProtKB-KW"/>
</dbReference>
<dbReference type="PANTHER" id="PTHR42905:SF16">
    <property type="entry name" value="CARBOXYPHOSPHONOENOLPYRUVATE PHOSPHONOMUTASE-LIKE PROTEIN (AFU_ORTHOLOGUE AFUA_5G07230)"/>
    <property type="match status" value="1"/>
</dbReference>
<dbReference type="SUPFAM" id="SSF51621">
    <property type="entry name" value="Phosphoenolpyruvate/pyruvate domain"/>
    <property type="match status" value="1"/>
</dbReference>
<name>A0AA46TLF1_9ACTN</name>
<dbReference type="PANTHER" id="PTHR42905">
    <property type="entry name" value="PHOSPHOENOLPYRUVATE CARBOXYLASE"/>
    <property type="match status" value="1"/>
</dbReference>
<dbReference type="EMBL" id="CP094970">
    <property type="protein sequence ID" value="UYM07441.1"/>
    <property type="molecule type" value="Genomic_DNA"/>
</dbReference>
<keyword evidence="2" id="KW-1185">Reference proteome</keyword>
<protein>
    <submittedName>
        <fullName evidence="1">Isocitrate lyase/phosphoenolpyruvate mutase family protein</fullName>
    </submittedName>
</protein>
<keyword evidence="1" id="KW-0456">Lyase</keyword>
<dbReference type="KEGG" id="sgrg:L0C25_10340"/>
<dbReference type="InterPro" id="IPR039556">
    <property type="entry name" value="ICL/PEPM"/>
</dbReference>
<gene>
    <name evidence="1" type="ORF">L0C25_10340</name>
</gene>
<dbReference type="CDD" id="cd00377">
    <property type="entry name" value="ICL_PEPM"/>
    <property type="match status" value="1"/>
</dbReference>
<dbReference type="RefSeq" id="WP_271636416.1">
    <property type="nucleotide sequence ID" value="NZ_CP094970.1"/>
</dbReference>
<dbReference type="InterPro" id="IPR015813">
    <property type="entry name" value="Pyrv/PenolPyrv_kinase-like_dom"/>
</dbReference>
<dbReference type="Gene3D" id="3.20.20.60">
    <property type="entry name" value="Phosphoenolpyruvate-binding domains"/>
    <property type="match status" value="1"/>
</dbReference>
<evidence type="ECO:0000313" key="1">
    <source>
        <dbReference type="EMBL" id="UYM07441.1"/>
    </source>
</evidence>
<proteinExistence type="predicted"/>
<reference evidence="1" key="1">
    <citation type="submission" date="2022-01" db="EMBL/GenBank/DDBJ databases">
        <title>Nocardioidaceae gen. sp. A5X3R13.</title>
        <authorList>
            <person name="Lopez Marin M.A."/>
            <person name="Uhlik O."/>
        </authorList>
    </citation>
    <scope>NUCLEOTIDE SEQUENCE</scope>
    <source>
        <strain evidence="1">A5X3R13</strain>
    </source>
</reference>
<organism evidence="1 2">
    <name type="scientific">Solicola gregarius</name>
    <dbReference type="NCBI Taxonomy" id="2908642"/>
    <lineage>
        <taxon>Bacteria</taxon>
        <taxon>Bacillati</taxon>
        <taxon>Actinomycetota</taxon>
        <taxon>Actinomycetes</taxon>
        <taxon>Propionibacteriales</taxon>
        <taxon>Nocardioidaceae</taxon>
        <taxon>Solicola</taxon>
    </lineage>
</organism>
<evidence type="ECO:0000313" key="2">
    <source>
        <dbReference type="Proteomes" id="UP001164390"/>
    </source>
</evidence>
<dbReference type="InterPro" id="IPR040442">
    <property type="entry name" value="Pyrv_kinase-like_dom_sf"/>
</dbReference>
<sequence length="256" mass="26626">MTLADLHRGPTALLLPNAWDIASALAFLEAGYAAIGTTSLGVAASNGQVDAARASSARTRSVAHALRVLPCPVTVDIEDGFDDDPARVAAYVEELGVDGVNVEDSTNGTLVDPAAHGAKVAAIKQRCGDRVFVNARVETYWLGQDATVEHTLDRARRYIDVGADGIFVPGSLDREQLSALASGLSVPLNVLPQPGVSLDELSALGVRRVSSGSLPFRAALSGAVAALDHVRAGTAPQATAYGEVQRLSAAYERMSP</sequence>
<dbReference type="AlphaFoldDB" id="A0AA46TLF1"/>
<dbReference type="Pfam" id="PF13714">
    <property type="entry name" value="PEP_mutase"/>
    <property type="match status" value="1"/>
</dbReference>
<dbReference type="Proteomes" id="UP001164390">
    <property type="component" value="Chromosome"/>
</dbReference>